<dbReference type="Gene3D" id="2.60.40.10">
    <property type="entry name" value="Immunoglobulins"/>
    <property type="match status" value="2"/>
</dbReference>
<dbReference type="RefSeq" id="WP_074875448.1">
    <property type="nucleotide sequence ID" value="NZ_FOXI01000002.1"/>
</dbReference>
<keyword evidence="4" id="KW-1185">Reference proteome</keyword>
<organism evidence="3 4">
    <name type="scientific">Halolamina pelagica</name>
    <dbReference type="NCBI Taxonomy" id="699431"/>
    <lineage>
        <taxon>Archaea</taxon>
        <taxon>Methanobacteriati</taxon>
        <taxon>Methanobacteriota</taxon>
        <taxon>Stenosarchaea group</taxon>
        <taxon>Halobacteria</taxon>
        <taxon>Halobacteriales</taxon>
        <taxon>Haloferacaceae</taxon>
    </lineage>
</organism>
<keyword evidence="1" id="KW-0812">Transmembrane</keyword>
<dbReference type="EMBL" id="FOXI01000002">
    <property type="protein sequence ID" value="SFP21584.1"/>
    <property type="molecule type" value="Genomic_DNA"/>
</dbReference>
<proteinExistence type="predicted"/>
<reference evidence="4" key="1">
    <citation type="submission" date="2016-10" db="EMBL/GenBank/DDBJ databases">
        <authorList>
            <person name="Varghese N."/>
            <person name="Submissions S."/>
        </authorList>
    </citation>
    <scope>NUCLEOTIDE SEQUENCE [LARGE SCALE GENOMIC DNA]</scope>
    <source>
        <strain evidence="4">CGMCC 1.10329</strain>
    </source>
</reference>
<dbReference type="OrthoDB" id="65070at2157"/>
<feature type="domain" description="CARDB" evidence="2">
    <location>
        <begin position="151"/>
        <end position="223"/>
    </location>
</feature>
<dbReference type="Pfam" id="PF07705">
    <property type="entry name" value="CARDB"/>
    <property type="match status" value="1"/>
</dbReference>
<dbReference type="PANTHER" id="PTHR35902">
    <property type="entry name" value="S-LAYER DOMAIN-LIKE PROTEIN-RELATED"/>
    <property type="match status" value="1"/>
</dbReference>
<name>A0A1I5NIH8_9EURY</name>
<evidence type="ECO:0000313" key="3">
    <source>
        <dbReference type="EMBL" id="SFP21584.1"/>
    </source>
</evidence>
<keyword evidence="1" id="KW-0472">Membrane</keyword>
<dbReference type="Proteomes" id="UP000183769">
    <property type="component" value="Unassembled WGS sequence"/>
</dbReference>
<feature type="transmembrane region" description="Helical" evidence="1">
    <location>
        <begin position="494"/>
        <end position="518"/>
    </location>
</feature>
<evidence type="ECO:0000259" key="2">
    <source>
        <dbReference type="Pfam" id="PF07705"/>
    </source>
</evidence>
<keyword evidence="1" id="KW-1133">Transmembrane helix</keyword>
<dbReference type="InterPro" id="IPR011635">
    <property type="entry name" value="CARDB"/>
</dbReference>
<dbReference type="InterPro" id="IPR013783">
    <property type="entry name" value="Ig-like_fold"/>
</dbReference>
<evidence type="ECO:0000256" key="1">
    <source>
        <dbReference type="SAM" id="Phobius"/>
    </source>
</evidence>
<protein>
    <recommendedName>
        <fullName evidence="2">CARDB domain-containing protein</fullName>
    </recommendedName>
</protein>
<gene>
    <name evidence="3" type="ORF">SAMN05216277_10244</name>
</gene>
<accession>A0A1I5NIH8</accession>
<dbReference type="AlphaFoldDB" id="A0A1I5NIH8"/>
<sequence>MARARGAALVMAILLVLAGMPGLTAGTIPDNRVTITDATVSSGTPTAGAPTTVSATVRLSAGSASAATLERVEIVDGDGESLGTATDLGSLSPGETLSVPVTVRFPDPGARNLTVLATVSDADDERTTVRRPLSVVVESGAPQVETDLDGLVAGVDSAASVTVANPTTAALRNISVAVAGVDGDRTRRTIPTLAAGGSETLNFSLRADTDGERDLAVEVTYTTAVGTQVTERWERSVDVATLSDDVGVRVERASADGAAAADGGGAGGIAGLAGALGGGNTLQSDSGSDDGGQQAGAVSVTVTNFGNAPIENAVLVPRLPNGSAAAELGRIALADAIAPGDAESVTVDLSGIGAASVEFAVSYELDAEKREVTRQYALDRETGAVSVTGLNVSLDGDRLRLSGNLGNVGDGEVSGVVLGVAESEYVAPAYPSRDQFLGTVGPSEFAPFELTARVDAANATSVPVEVTYTTAGERRTTTVDVVLPADTGRNGSGLLGGLGGTVVGVALGVVVTVPLIVFSARRYR</sequence>
<evidence type="ECO:0000313" key="4">
    <source>
        <dbReference type="Proteomes" id="UP000183769"/>
    </source>
</evidence>